<dbReference type="PANTHER" id="PTHR33048">
    <property type="entry name" value="PTH11-LIKE INTEGRAL MEMBRANE PROTEIN (AFU_ORTHOLOGUE AFUA_5G11245)"/>
    <property type="match status" value="1"/>
</dbReference>
<feature type="transmembrane region" description="Helical" evidence="7">
    <location>
        <begin position="222"/>
        <end position="241"/>
    </location>
</feature>
<evidence type="ECO:0000313" key="9">
    <source>
        <dbReference type="EMBL" id="KAF2682316.1"/>
    </source>
</evidence>
<evidence type="ECO:0000256" key="7">
    <source>
        <dbReference type="SAM" id="Phobius"/>
    </source>
</evidence>
<proteinExistence type="inferred from homology"/>
<reference evidence="9" key="1">
    <citation type="journal article" date="2020" name="Stud. Mycol.">
        <title>101 Dothideomycetes genomes: a test case for predicting lifestyles and emergence of pathogens.</title>
        <authorList>
            <person name="Haridas S."/>
            <person name="Albert R."/>
            <person name="Binder M."/>
            <person name="Bloem J."/>
            <person name="Labutti K."/>
            <person name="Salamov A."/>
            <person name="Andreopoulos B."/>
            <person name="Baker S."/>
            <person name="Barry K."/>
            <person name="Bills G."/>
            <person name="Bluhm B."/>
            <person name="Cannon C."/>
            <person name="Castanera R."/>
            <person name="Culley D."/>
            <person name="Daum C."/>
            <person name="Ezra D."/>
            <person name="Gonzalez J."/>
            <person name="Henrissat B."/>
            <person name="Kuo A."/>
            <person name="Liang C."/>
            <person name="Lipzen A."/>
            <person name="Lutzoni F."/>
            <person name="Magnuson J."/>
            <person name="Mondo S."/>
            <person name="Nolan M."/>
            <person name="Ohm R."/>
            <person name="Pangilinan J."/>
            <person name="Park H.-J."/>
            <person name="Ramirez L."/>
            <person name="Alfaro M."/>
            <person name="Sun H."/>
            <person name="Tritt A."/>
            <person name="Yoshinaga Y."/>
            <person name="Zwiers L.-H."/>
            <person name="Turgeon B."/>
            <person name="Goodwin S."/>
            <person name="Spatafora J."/>
            <person name="Crous P."/>
            <person name="Grigoriev I."/>
        </authorList>
    </citation>
    <scope>NUCLEOTIDE SEQUENCE</scope>
    <source>
        <strain evidence="9">CBS 122367</strain>
    </source>
</reference>
<feature type="transmembrane region" description="Helical" evidence="7">
    <location>
        <begin position="185"/>
        <end position="210"/>
    </location>
</feature>
<dbReference type="AlphaFoldDB" id="A0A6G1IVN6"/>
<evidence type="ECO:0000313" key="10">
    <source>
        <dbReference type="Proteomes" id="UP000799291"/>
    </source>
</evidence>
<evidence type="ECO:0000256" key="3">
    <source>
        <dbReference type="ARBA" id="ARBA00022989"/>
    </source>
</evidence>
<keyword evidence="2 7" id="KW-0812">Transmembrane</keyword>
<keyword evidence="4 7" id="KW-0472">Membrane</keyword>
<feature type="transmembrane region" description="Helical" evidence="7">
    <location>
        <begin position="26"/>
        <end position="46"/>
    </location>
</feature>
<organism evidence="9 10">
    <name type="scientific">Lentithecium fluviatile CBS 122367</name>
    <dbReference type="NCBI Taxonomy" id="1168545"/>
    <lineage>
        <taxon>Eukaryota</taxon>
        <taxon>Fungi</taxon>
        <taxon>Dikarya</taxon>
        <taxon>Ascomycota</taxon>
        <taxon>Pezizomycotina</taxon>
        <taxon>Dothideomycetes</taxon>
        <taxon>Pleosporomycetidae</taxon>
        <taxon>Pleosporales</taxon>
        <taxon>Massarineae</taxon>
        <taxon>Lentitheciaceae</taxon>
        <taxon>Lentithecium</taxon>
    </lineage>
</organism>
<feature type="transmembrane region" description="Helical" evidence="7">
    <location>
        <begin position="261"/>
        <end position="283"/>
    </location>
</feature>
<protein>
    <recommendedName>
        <fullName evidence="8">Rhodopsin domain-containing protein</fullName>
    </recommendedName>
</protein>
<evidence type="ECO:0000256" key="2">
    <source>
        <dbReference type="ARBA" id="ARBA00022692"/>
    </source>
</evidence>
<feature type="region of interest" description="Disordered" evidence="6">
    <location>
        <begin position="307"/>
        <end position="328"/>
    </location>
</feature>
<feature type="transmembrane region" description="Helical" evidence="7">
    <location>
        <begin position="141"/>
        <end position="165"/>
    </location>
</feature>
<dbReference type="InterPro" id="IPR052337">
    <property type="entry name" value="SAT4-like"/>
</dbReference>
<dbReference type="Proteomes" id="UP000799291">
    <property type="component" value="Unassembled WGS sequence"/>
</dbReference>
<gene>
    <name evidence="9" type="ORF">K458DRAFT_57001</name>
</gene>
<evidence type="ECO:0000256" key="6">
    <source>
        <dbReference type="SAM" id="MobiDB-lite"/>
    </source>
</evidence>
<keyword evidence="3 7" id="KW-1133">Transmembrane helix</keyword>
<evidence type="ECO:0000256" key="1">
    <source>
        <dbReference type="ARBA" id="ARBA00004141"/>
    </source>
</evidence>
<dbReference type="GO" id="GO:0016020">
    <property type="term" value="C:membrane"/>
    <property type="evidence" value="ECO:0007669"/>
    <property type="project" value="UniProtKB-SubCell"/>
</dbReference>
<evidence type="ECO:0000256" key="4">
    <source>
        <dbReference type="ARBA" id="ARBA00023136"/>
    </source>
</evidence>
<feature type="domain" description="Rhodopsin" evidence="8">
    <location>
        <begin position="46"/>
        <end position="278"/>
    </location>
</feature>
<comment type="similarity">
    <text evidence="5">Belongs to the SAT4 family.</text>
</comment>
<dbReference type="InterPro" id="IPR049326">
    <property type="entry name" value="Rhodopsin_dom_fungi"/>
</dbReference>
<feature type="transmembrane region" description="Helical" evidence="7">
    <location>
        <begin position="67"/>
        <end position="89"/>
    </location>
</feature>
<accession>A0A6G1IVN6</accession>
<evidence type="ECO:0000259" key="8">
    <source>
        <dbReference type="Pfam" id="PF20684"/>
    </source>
</evidence>
<keyword evidence="10" id="KW-1185">Reference proteome</keyword>
<feature type="transmembrane region" description="Helical" evidence="7">
    <location>
        <begin position="109"/>
        <end position="129"/>
    </location>
</feature>
<dbReference type="EMBL" id="MU005587">
    <property type="protein sequence ID" value="KAF2682316.1"/>
    <property type="molecule type" value="Genomic_DNA"/>
</dbReference>
<dbReference type="OrthoDB" id="444631at2759"/>
<dbReference type="PANTHER" id="PTHR33048:SF47">
    <property type="entry name" value="INTEGRAL MEMBRANE PROTEIN-RELATED"/>
    <property type="match status" value="1"/>
</dbReference>
<evidence type="ECO:0000256" key="5">
    <source>
        <dbReference type="ARBA" id="ARBA00038359"/>
    </source>
</evidence>
<feature type="compositionally biased region" description="Polar residues" evidence="6">
    <location>
        <begin position="307"/>
        <end position="319"/>
    </location>
</feature>
<sequence length="363" mass="39712">MATGYLGALPPPPGVEPNFDDPPSQLSANIALHTVCLTAATLAVAIRLYTRTIVTKNKLGIDDFLCLFSYALTITFSGLMITCYQWGIGRHMWDVPALWIPGALKYFTIAQYIFQGLSCAIKLTFLFFFHRVFWAQTKLAYFIYFGVVFVVCSNAGLLFATIFSCSPVARAWNPMLPGHCVSPKILPYLSGGLNLATDLYIFALPMRPLWQLNMQLERKMKLVAVFGLGSFACIAGLVRLAKTPVLYSSLDASWNISEIAIWAVIEVNIGIICASSTTFPAFVDRHCPKAIRGPLARLWSYATSRKTTPTGSAKTTSGQCAAGPAPAQTWAPHDFVELSDADGASARKTISKGSDRVYEEQHA</sequence>
<name>A0A6G1IVN6_9PLEO</name>
<dbReference type="Pfam" id="PF20684">
    <property type="entry name" value="Fung_rhodopsin"/>
    <property type="match status" value="1"/>
</dbReference>
<comment type="subcellular location">
    <subcellularLocation>
        <location evidence="1">Membrane</location>
        <topology evidence="1">Multi-pass membrane protein</topology>
    </subcellularLocation>
</comment>